<name>A0A7W9L6M0_BREVE</name>
<dbReference type="RefSeq" id="WP_035305746.1">
    <property type="nucleotide sequence ID" value="NZ_JACHLJ010000003.1"/>
</dbReference>
<gene>
    <name evidence="1" type="ORF">HNP47_002556</name>
</gene>
<evidence type="ECO:0000313" key="1">
    <source>
        <dbReference type="EMBL" id="MBB5772540.1"/>
    </source>
</evidence>
<proteinExistence type="predicted"/>
<dbReference type="Proteomes" id="UP000556201">
    <property type="component" value="Unassembled WGS sequence"/>
</dbReference>
<comment type="caution">
    <text evidence="1">The sequence shown here is derived from an EMBL/GenBank/DDBJ whole genome shotgun (WGS) entry which is preliminary data.</text>
</comment>
<accession>A0A7W9L6M0</accession>
<dbReference type="Gene3D" id="1.20.1290.30">
    <property type="match status" value="1"/>
</dbReference>
<protein>
    <submittedName>
        <fullName evidence="1">Uncharacterized protein</fullName>
    </submittedName>
</protein>
<reference evidence="1 2" key="1">
    <citation type="submission" date="2020-08" db="EMBL/GenBank/DDBJ databases">
        <title>Functional genomics of gut bacteria from endangered species of beetles.</title>
        <authorList>
            <person name="Carlos-Shanley C."/>
        </authorList>
    </citation>
    <scope>NUCLEOTIDE SEQUENCE [LARGE SCALE GENOMIC DNA]</scope>
    <source>
        <strain evidence="1 2">S00192</strain>
    </source>
</reference>
<dbReference type="EMBL" id="JACHLJ010000003">
    <property type="protein sequence ID" value="MBB5772540.1"/>
    <property type="molecule type" value="Genomic_DNA"/>
</dbReference>
<organism evidence="1 2">
    <name type="scientific">Brevundimonas vesicularis</name>
    <name type="common">Pseudomonas vesicularis</name>
    <dbReference type="NCBI Taxonomy" id="41276"/>
    <lineage>
        <taxon>Bacteria</taxon>
        <taxon>Pseudomonadati</taxon>
        <taxon>Pseudomonadota</taxon>
        <taxon>Alphaproteobacteria</taxon>
        <taxon>Caulobacterales</taxon>
        <taxon>Caulobacteraceae</taxon>
        <taxon>Brevundimonas</taxon>
    </lineage>
</organism>
<dbReference type="InterPro" id="IPR037210">
    <property type="entry name" value="YoaC-like_sf"/>
</dbReference>
<evidence type="ECO:0000313" key="2">
    <source>
        <dbReference type="Proteomes" id="UP000556201"/>
    </source>
</evidence>
<dbReference type="AlphaFoldDB" id="A0A7W9L6M0"/>
<sequence length="250" mass="27122">MPQIPRILVPLDPHDPNTWIEALSYGLDLCDPGETDAHRIILAVPSRAQMKSMTIAGHLGAMFTKALAEGQSVTLPRGVTLLAEAVAQLRTGAEKVVVIAYYADDQALDKVDGLANVEGVVVVPSWADSVSRWTKRWTPQVHGQAAVAPVILIADPKVEKALKTLSRSVNLGPEVLHASDDALAEQTFRILRNKGHKAAPADIRSWAIKNGWKDKAATRLETLAARILLSKAKPSLAKIPEAETRYANWV</sequence>